<keyword evidence="2" id="KW-1185">Reference proteome</keyword>
<proteinExistence type="predicted"/>
<dbReference type="GeneID" id="70186378"/>
<name>A0A9P8Y4C2_9PEZI</name>
<organism evidence="1 2">
    <name type="scientific">Microdochium trichocladiopsis</name>
    <dbReference type="NCBI Taxonomy" id="1682393"/>
    <lineage>
        <taxon>Eukaryota</taxon>
        <taxon>Fungi</taxon>
        <taxon>Dikarya</taxon>
        <taxon>Ascomycota</taxon>
        <taxon>Pezizomycotina</taxon>
        <taxon>Sordariomycetes</taxon>
        <taxon>Xylariomycetidae</taxon>
        <taxon>Xylariales</taxon>
        <taxon>Microdochiaceae</taxon>
        <taxon>Microdochium</taxon>
    </lineage>
</organism>
<dbReference type="OrthoDB" id="5413269at2759"/>
<evidence type="ECO:0000313" key="2">
    <source>
        <dbReference type="Proteomes" id="UP000756346"/>
    </source>
</evidence>
<accession>A0A9P8Y4C2</accession>
<dbReference type="RefSeq" id="XP_046011103.1">
    <property type="nucleotide sequence ID" value="XM_046156832.1"/>
</dbReference>
<sequence length="218" mass="23169">MSQVTILVKNNSGASHSYFLFVKAPEVFSNVYIAAPPTPSGNGTAKFIAKKDYFAVCGTNPGQQLRKNVQVTTGDWGIAKLNQGGKLGSSFTMTGADGGAAFDGALLKQACSQPGSFSIESTNFLFGNGSNQFVGLGAQDPMDATNIVPVATFLAQPNTTSYIRPRNQYYISWGTYVAGEIIDVTTIAEPCEIDFTGKAATLAKVEHRLDGTWAITFN</sequence>
<dbReference type="EMBL" id="JAGTJQ010000006">
    <property type="protein sequence ID" value="KAH7028815.1"/>
    <property type="molecule type" value="Genomic_DNA"/>
</dbReference>
<gene>
    <name evidence="1" type="ORF">B0I36DRAFT_349807</name>
</gene>
<dbReference type="AlphaFoldDB" id="A0A9P8Y4C2"/>
<reference evidence="1" key="1">
    <citation type="journal article" date="2021" name="Nat. Commun.">
        <title>Genetic determinants of endophytism in the Arabidopsis root mycobiome.</title>
        <authorList>
            <person name="Mesny F."/>
            <person name="Miyauchi S."/>
            <person name="Thiergart T."/>
            <person name="Pickel B."/>
            <person name="Atanasova L."/>
            <person name="Karlsson M."/>
            <person name="Huettel B."/>
            <person name="Barry K.W."/>
            <person name="Haridas S."/>
            <person name="Chen C."/>
            <person name="Bauer D."/>
            <person name="Andreopoulos W."/>
            <person name="Pangilinan J."/>
            <person name="LaButti K."/>
            <person name="Riley R."/>
            <person name="Lipzen A."/>
            <person name="Clum A."/>
            <person name="Drula E."/>
            <person name="Henrissat B."/>
            <person name="Kohler A."/>
            <person name="Grigoriev I.V."/>
            <person name="Martin F.M."/>
            <person name="Hacquard S."/>
        </authorList>
    </citation>
    <scope>NUCLEOTIDE SEQUENCE</scope>
    <source>
        <strain evidence="1">MPI-CAGE-CH-0230</strain>
    </source>
</reference>
<protein>
    <submittedName>
        <fullName evidence="1">Uncharacterized protein</fullName>
    </submittedName>
</protein>
<dbReference type="Proteomes" id="UP000756346">
    <property type="component" value="Unassembled WGS sequence"/>
</dbReference>
<evidence type="ECO:0000313" key="1">
    <source>
        <dbReference type="EMBL" id="KAH7028815.1"/>
    </source>
</evidence>
<comment type="caution">
    <text evidence="1">The sequence shown here is derived from an EMBL/GenBank/DDBJ whole genome shotgun (WGS) entry which is preliminary data.</text>
</comment>